<gene>
    <name evidence="2" type="ORF">EXIGLDRAFT_816746</name>
</gene>
<protein>
    <submittedName>
        <fullName evidence="2">Uncharacterized protein</fullName>
    </submittedName>
</protein>
<feature type="region of interest" description="Disordered" evidence="1">
    <location>
        <begin position="167"/>
        <end position="204"/>
    </location>
</feature>
<dbReference type="Proteomes" id="UP000077266">
    <property type="component" value="Unassembled WGS sequence"/>
</dbReference>
<dbReference type="InParanoid" id="A0A165KKF5"/>
<name>A0A165KKF5_EXIGL</name>
<accession>A0A165KKF5</accession>
<organism evidence="2 3">
    <name type="scientific">Exidia glandulosa HHB12029</name>
    <dbReference type="NCBI Taxonomy" id="1314781"/>
    <lineage>
        <taxon>Eukaryota</taxon>
        <taxon>Fungi</taxon>
        <taxon>Dikarya</taxon>
        <taxon>Basidiomycota</taxon>
        <taxon>Agaricomycotina</taxon>
        <taxon>Agaricomycetes</taxon>
        <taxon>Auriculariales</taxon>
        <taxon>Exidiaceae</taxon>
        <taxon>Exidia</taxon>
    </lineage>
</organism>
<proteinExistence type="predicted"/>
<feature type="compositionally biased region" description="Basic residues" evidence="1">
    <location>
        <begin position="179"/>
        <end position="195"/>
    </location>
</feature>
<dbReference type="OrthoDB" id="3316161at2759"/>
<reference evidence="2 3" key="1">
    <citation type="journal article" date="2016" name="Mol. Biol. Evol.">
        <title>Comparative Genomics of Early-Diverging Mushroom-Forming Fungi Provides Insights into the Origins of Lignocellulose Decay Capabilities.</title>
        <authorList>
            <person name="Nagy L.G."/>
            <person name="Riley R."/>
            <person name="Tritt A."/>
            <person name="Adam C."/>
            <person name="Daum C."/>
            <person name="Floudas D."/>
            <person name="Sun H."/>
            <person name="Yadav J.S."/>
            <person name="Pangilinan J."/>
            <person name="Larsson K.H."/>
            <person name="Matsuura K."/>
            <person name="Barry K."/>
            <person name="Labutti K."/>
            <person name="Kuo R."/>
            <person name="Ohm R.A."/>
            <person name="Bhattacharya S.S."/>
            <person name="Shirouzu T."/>
            <person name="Yoshinaga Y."/>
            <person name="Martin F.M."/>
            <person name="Grigoriev I.V."/>
            <person name="Hibbett D.S."/>
        </authorList>
    </citation>
    <scope>NUCLEOTIDE SEQUENCE [LARGE SCALE GENOMIC DNA]</scope>
    <source>
        <strain evidence="2 3">HHB12029</strain>
    </source>
</reference>
<dbReference type="EMBL" id="KV425942">
    <property type="protein sequence ID" value="KZV96478.1"/>
    <property type="molecule type" value="Genomic_DNA"/>
</dbReference>
<sequence>MATLSIPLSGVALLLTEPLSHVVDGLTLVLLRAALNTNFAQHFDRHIRCQDIFELRGSVMPPKPILKAGFTVRILWSTWFNALSPSGRAILLKVVDDRASRHPASAFGDEERPQLHSRTPTPIPSLTLTSSCIAVSSDAAVHITTSSDTSAAHTLLRSSSESQFVFSSSGRELPDAVQHRRPRRKRGGVKQRQRGIHVDKTRLDPTPYVHAGGSVTGVLTGGVMLGRRACRVISASAEAGLFLFGDSEQTP</sequence>
<evidence type="ECO:0000256" key="1">
    <source>
        <dbReference type="SAM" id="MobiDB-lite"/>
    </source>
</evidence>
<dbReference type="AlphaFoldDB" id="A0A165KKF5"/>
<evidence type="ECO:0000313" key="3">
    <source>
        <dbReference type="Proteomes" id="UP000077266"/>
    </source>
</evidence>
<keyword evidence="3" id="KW-1185">Reference proteome</keyword>
<evidence type="ECO:0000313" key="2">
    <source>
        <dbReference type="EMBL" id="KZV96478.1"/>
    </source>
</evidence>